<evidence type="ECO:0000256" key="6">
    <source>
        <dbReference type="ARBA" id="ARBA00022643"/>
    </source>
</evidence>
<dbReference type="InterPro" id="IPR005025">
    <property type="entry name" value="FMN_Rdtase-like_dom"/>
</dbReference>
<comment type="catalytic activity">
    <reaction evidence="11">
        <text>FMNH2 + NADP(+) = FMN + NADPH + 2 H(+)</text>
        <dbReference type="Rhea" id="RHEA:21624"/>
        <dbReference type="ChEBI" id="CHEBI:15378"/>
        <dbReference type="ChEBI" id="CHEBI:57618"/>
        <dbReference type="ChEBI" id="CHEBI:57783"/>
        <dbReference type="ChEBI" id="CHEBI:58210"/>
        <dbReference type="ChEBI" id="CHEBI:58349"/>
        <dbReference type="EC" id="1.5.1.39"/>
    </reaction>
</comment>
<evidence type="ECO:0000256" key="4">
    <source>
        <dbReference type="ARBA" id="ARBA00022490"/>
    </source>
</evidence>
<dbReference type="FunFam" id="3.40.50.360:FF:000052">
    <property type="entry name" value="NAD(P)H-dependent FMN reductase LOT6"/>
    <property type="match status" value="1"/>
</dbReference>
<dbReference type="EC" id="1.5.1.39" evidence="13"/>
<dbReference type="RefSeq" id="XP_064708830.1">
    <property type="nucleotide sequence ID" value="XM_064855241.1"/>
</dbReference>
<evidence type="ECO:0000313" key="16">
    <source>
        <dbReference type="EMBL" id="KAK5057712.1"/>
    </source>
</evidence>
<evidence type="ECO:0000256" key="3">
    <source>
        <dbReference type="ARBA" id="ARBA00011738"/>
    </source>
</evidence>
<gene>
    <name evidence="16" type="ORF">LTR84_011713</name>
</gene>
<dbReference type="Proteomes" id="UP001358417">
    <property type="component" value="Unassembled WGS sequence"/>
</dbReference>
<proteinExistence type="predicted"/>
<keyword evidence="10" id="KW-0539">Nucleus</keyword>
<dbReference type="InterPro" id="IPR029039">
    <property type="entry name" value="Flavoprotein-like_sf"/>
</dbReference>
<dbReference type="GO" id="GO:0010181">
    <property type="term" value="F:FMN binding"/>
    <property type="evidence" value="ECO:0007669"/>
    <property type="project" value="TreeGrafter"/>
</dbReference>
<protein>
    <recommendedName>
        <fullName evidence="14">FMN reductase [NAD(P)H]</fullName>
        <ecNumber evidence="13">1.5.1.39</ecNumber>
    </recommendedName>
    <alternativeName>
        <fullName evidence="14">FMN reductase [NAD(P)H]</fullName>
    </alternativeName>
</protein>
<accession>A0AAV9NGS2</accession>
<dbReference type="SUPFAM" id="SSF52218">
    <property type="entry name" value="Flavoproteins"/>
    <property type="match status" value="1"/>
</dbReference>
<dbReference type="PANTHER" id="PTHR30543">
    <property type="entry name" value="CHROMATE REDUCTASE"/>
    <property type="match status" value="1"/>
</dbReference>
<dbReference type="Pfam" id="PF03358">
    <property type="entry name" value="FMN_red"/>
    <property type="match status" value="1"/>
</dbReference>
<name>A0AAV9NGS2_9EURO</name>
<organism evidence="16 17">
    <name type="scientific">Exophiala bonariae</name>
    <dbReference type="NCBI Taxonomy" id="1690606"/>
    <lineage>
        <taxon>Eukaryota</taxon>
        <taxon>Fungi</taxon>
        <taxon>Dikarya</taxon>
        <taxon>Ascomycota</taxon>
        <taxon>Pezizomycotina</taxon>
        <taxon>Eurotiomycetes</taxon>
        <taxon>Chaetothyriomycetidae</taxon>
        <taxon>Chaetothyriales</taxon>
        <taxon>Herpotrichiellaceae</taxon>
        <taxon>Exophiala</taxon>
    </lineage>
</organism>
<comment type="subunit">
    <text evidence="3">Homodimer.</text>
</comment>
<feature type="domain" description="NADPH-dependent FMN reductase-like" evidence="15">
    <location>
        <begin position="15"/>
        <end position="165"/>
    </location>
</feature>
<dbReference type="GO" id="GO:0005634">
    <property type="term" value="C:nucleus"/>
    <property type="evidence" value="ECO:0007669"/>
    <property type="project" value="UniProtKB-SubCell"/>
</dbReference>
<keyword evidence="4" id="KW-0963">Cytoplasm</keyword>
<evidence type="ECO:0000256" key="13">
    <source>
        <dbReference type="ARBA" id="ARBA00067089"/>
    </source>
</evidence>
<comment type="catalytic activity">
    <reaction evidence="12">
        <text>FMNH2 + NAD(+) = FMN + NADH + 2 H(+)</text>
        <dbReference type="Rhea" id="RHEA:21620"/>
        <dbReference type="ChEBI" id="CHEBI:15378"/>
        <dbReference type="ChEBI" id="CHEBI:57540"/>
        <dbReference type="ChEBI" id="CHEBI:57618"/>
        <dbReference type="ChEBI" id="CHEBI:57945"/>
        <dbReference type="ChEBI" id="CHEBI:58210"/>
        <dbReference type="EC" id="1.5.1.39"/>
    </reaction>
</comment>
<reference evidence="16 17" key="1">
    <citation type="submission" date="2023-08" db="EMBL/GenBank/DDBJ databases">
        <title>Black Yeasts Isolated from many extreme environments.</title>
        <authorList>
            <person name="Coleine C."/>
            <person name="Stajich J.E."/>
            <person name="Selbmann L."/>
        </authorList>
    </citation>
    <scope>NUCLEOTIDE SEQUENCE [LARGE SCALE GENOMIC DNA]</scope>
    <source>
        <strain evidence="16 17">CCFEE 5792</strain>
    </source>
</reference>
<dbReference type="InterPro" id="IPR050712">
    <property type="entry name" value="NAD(P)H-dep_reductase"/>
</dbReference>
<dbReference type="GeneID" id="89979863"/>
<evidence type="ECO:0000256" key="2">
    <source>
        <dbReference type="ARBA" id="ARBA00004496"/>
    </source>
</evidence>
<dbReference type="PANTHER" id="PTHR30543:SF21">
    <property type="entry name" value="NAD(P)H-DEPENDENT FMN REDUCTASE LOT6"/>
    <property type="match status" value="1"/>
</dbReference>
<sequence length="217" mass="23771">MASNDNIAMTKNGANVGIIIGSQRIPRVGPQIATWVLNVLQEYQDSHSSTNQRAYALSLIDLNDHQLPLFDEPGIPAQISAPDGYAHEHTKAWSRRINSFDGFVFVTPQYNWGYPASLKNAIDYLFHEWKGKPALVVSYGGHGGGKAAAQLQGVLGGIGMKVVEKAPPLTFIDREQVGKAFRGEDLGLEGEAGRSLWVKEREDVGVAWEQFLGLLNK</sequence>
<evidence type="ECO:0000256" key="5">
    <source>
        <dbReference type="ARBA" id="ARBA00022630"/>
    </source>
</evidence>
<evidence type="ECO:0000313" key="17">
    <source>
        <dbReference type="Proteomes" id="UP001358417"/>
    </source>
</evidence>
<dbReference type="GO" id="GO:0005829">
    <property type="term" value="C:cytosol"/>
    <property type="evidence" value="ECO:0007669"/>
    <property type="project" value="TreeGrafter"/>
</dbReference>
<dbReference type="AlphaFoldDB" id="A0AAV9NGS2"/>
<evidence type="ECO:0000259" key="15">
    <source>
        <dbReference type="Pfam" id="PF03358"/>
    </source>
</evidence>
<keyword evidence="9" id="KW-0520">NAD</keyword>
<evidence type="ECO:0000256" key="8">
    <source>
        <dbReference type="ARBA" id="ARBA00023002"/>
    </source>
</evidence>
<evidence type="ECO:0000256" key="12">
    <source>
        <dbReference type="ARBA" id="ARBA00052560"/>
    </source>
</evidence>
<keyword evidence="17" id="KW-1185">Reference proteome</keyword>
<dbReference type="Gene3D" id="3.40.50.360">
    <property type="match status" value="1"/>
</dbReference>
<evidence type="ECO:0000256" key="14">
    <source>
        <dbReference type="ARBA" id="ARBA00082450"/>
    </source>
</evidence>
<evidence type="ECO:0000256" key="7">
    <source>
        <dbReference type="ARBA" id="ARBA00022857"/>
    </source>
</evidence>
<keyword evidence="5" id="KW-0285">Flavoprotein</keyword>
<evidence type="ECO:0000256" key="1">
    <source>
        <dbReference type="ARBA" id="ARBA00004123"/>
    </source>
</evidence>
<dbReference type="EMBL" id="JAVRRD010000006">
    <property type="protein sequence ID" value="KAK5057712.1"/>
    <property type="molecule type" value="Genomic_DNA"/>
</dbReference>
<evidence type="ECO:0000256" key="9">
    <source>
        <dbReference type="ARBA" id="ARBA00023027"/>
    </source>
</evidence>
<dbReference type="GO" id="GO:0008752">
    <property type="term" value="F:FMN reductase [NAD(P)H] activity"/>
    <property type="evidence" value="ECO:0007669"/>
    <property type="project" value="UniProtKB-EC"/>
</dbReference>
<keyword evidence="6" id="KW-0288">FMN</keyword>
<evidence type="ECO:0000256" key="10">
    <source>
        <dbReference type="ARBA" id="ARBA00023242"/>
    </source>
</evidence>
<keyword evidence="8" id="KW-0560">Oxidoreductase</keyword>
<keyword evidence="7" id="KW-0521">NADP</keyword>
<comment type="caution">
    <text evidence="16">The sequence shown here is derived from an EMBL/GenBank/DDBJ whole genome shotgun (WGS) entry which is preliminary data.</text>
</comment>
<evidence type="ECO:0000256" key="11">
    <source>
        <dbReference type="ARBA" id="ARBA00051344"/>
    </source>
</evidence>
<comment type="subcellular location">
    <subcellularLocation>
        <location evidence="2">Cytoplasm</location>
    </subcellularLocation>
    <subcellularLocation>
        <location evidence="1">Nucleus</location>
    </subcellularLocation>
</comment>